<evidence type="ECO:0000313" key="1">
    <source>
        <dbReference type="EMBL" id="NML75702.1"/>
    </source>
</evidence>
<accession>A0A7Y0FWP0</accession>
<dbReference type="InterPro" id="IPR010037">
    <property type="entry name" value="FkbH_domain"/>
</dbReference>
<dbReference type="NCBIfam" id="TIGR01686">
    <property type="entry name" value="FkbH"/>
    <property type="match status" value="1"/>
</dbReference>
<dbReference type="Gene3D" id="3.40.50.1000">
    <property type="entry name" value="HAD superfamily/HAD-like"/>
    <property type="match status" value="1"/>
</dbReference>
<reference evidence="1 2" key="1">
    <citation type="submission" date="2020-04" db="EMBL/GenBank/DDBJ databases">
        <title>Rhizobium sp. S-51 isolated from soil.</title>
        <authorList>
            <person name="Dahal R.H."/>
        </authorList>
    </citation>
    <scope>NUCLEOTIDE SEQUENCE [LARGE SCALE GENOMIC DNA]</scope>
    <source>
        <strain evidence="1 2">S-51</strain>
    </source>
</reference>
<dbReference type="InterPro" id="IPR036514">
    <property type="entry name" value="SGNH_hydro_sf"/>
</dbReference>
<dbReference type="SUPFAM" id="SSF55729">
    <property type="entry name" value="Acyl-CoA N-acyltransferases (Nat)"/>
    <property type="match status" value="1"/>
</dbReference>
<gene>
    <name evidence="1" type="ORF">HHL25_16350</name>
</gene>
<dbReference type="InterPro" id="IPR036412">
    <property type="entry name" value="HAD-like_sf"/>
</dbReference>
<dbReference type="Proteomes" id="UP000541470">
    <property type="component" value="Unassembled WGS sequence"/>
</dbReference>
<comment type="caution">
    <text evidence="1">The sequence shown here is derived from an EMBL/GenBank/DDBJ whole genome shotgun (WGS) entry which is preliminary data.</text>
</comment>
<evidence type="ECO:0000313" key="2">
    <source>
        <dbReference type="Proteomes" id="UP000541470"/>
    </source>
</evidence>
<dbReference type="InterPro" id="IPR010033">
    <property type="entry name" value="HAD_SF_ppase_IIIC"/>
</dbReference>
<dbReference type="Gene3D" id="3.40.50.1110">
    <property type="entry name" value="SGNH hydrolase"/>
    <property type="match status" value="1"/>
</dbReference>
<keyword evidence="2" id="KW-1185">Reference proteome</keyword>
<sequence>MGSHVDPDKDRIRSLSKLWRSYTYEETQENDNDVFVAFSSTFTDRGIADFFGALLLEAGHANPRVSVADYNQVTQICLNHRDAFGTPEPEAIVILFRLEDLSNTDDPRTTREATDVLLRAVTLLREQYQGMIVLSLPPKPRGFTEGISTFSKPSALMGVWYETLTRIHDLASSSSGIYTVDLEEEISRLGEAQSLSPRDEMLYRQPYSPRFQLRIADRLLRIHAARKREPKKCIVVDCDNTLWGGIIGEDGLDGISLSDDFPGRPYREFQRQLKKMRDSGIFLAVCSKNNPADVDEIFERHSGMILKRDDISSWRVNWEPKSKNLAEIAKDLNIGLDSLVFIDDNPFEIDEVGTNAPGVTCLTVPEDATDIPTLLKAASRLFDRLEITSEDLQRVAMVRHEAARNELAQQLAPEQYLASLDLKVTIIVPDESDIARVTQLVNKTNQFNATSRRYTAQEITAYLKDPTTDLFCVSVEDRFGEYGIVGVAILKHFDGRSEFDTLLMSCRVLARGIESAIISFGIELARRKGSKRAVGEIIATKKNGMVADLFLRHGFELRETDSGRSTFDRSTDELAVPEYIQVVKPDIRDDWR</sequence>
<dbReference type="NCBIfam" id="TIGR01681">
    <property type="entry name" value="HAD-SF-IIIC"/>
    <property type="match status" value="1"/>
</dbReference>
<protein>
    <submittedName>
        <fullName evidence="1">HAD-IIIC family phosphatase</fullName>
    </submittedName>
</protein>
<dbReference type="InterPro" id="IPR016181">
    <property type="entry name" value="Acyl_CoA_acyltransferase"/>
</dbReference>
<dbReference type="Gene3D" id="3.40.630.30">
    <property type="match status" value="1"/>
</dbReference>
<organism evidence="1 2">
    <name type="scientific">Rhizobium terricola</name>
    <dbReference type="NCBI Taxonomy" id="2728849"/>
    <lineage>
        <taxon>Bacteria</taxon>
        <taxon>Pseudomonadati</taxon>
        <taxon>Pseudomonadota</taxon>
        <taxon>Alphaproteobacteria</taxon>
        <taxon>Hyphomicrobiales</taxon>
        <taxon>Rhizobiaceae</taxon>
        <taxon>Rhizobium/Agrobacterium group</taxon>
        <taxon>Rhizobium</taxon>
    </lineage>
</organism>
<dbReference type="RefSeq" id="WP_169593521.1">
    <property type="nucleotide sequence ID" value="NZ_JABBGK010000003.1"/>
</dbReference>
<dbReference type="InterPro" id="IPR023214">
    <property type="entry name" value="HAD_sf"/>
</dbReference>
<dbReference type="GO" id="GO:0016788">
    <property type="term" value="F:hydrolase activity, acting on ester bonds"/>
    <property type="evidence" value="ECO:0007669"/>
    <property type="project" value="UniProtKB-ARBA"/>
</dbReference>
<dbReference type="AlphaFoldDB" id="A0A7Y0FWP0"/>
<name>A0A7Y0FWP0_9HYPH</name>
<dbReference type="EMBL" id="JABBGK010000003">
    <property type="protein sequence ID" value="NML75702.1"/>
    <property type="molecule type" value="Genomic_DNA"/>
</dbReference>
<dbReference type="SUPFAM" id="SSF56784">
    <property type="entry name" value="HAD-like"/>
    <property type="match status" value="1"/>
</dbReference>
<proteinExistence type="predicted"/>